<gene>
    <name evidence="2" type="ORF">KC222_18995</name>
</gene>
<evidence type="ECO:0000259" key="1">
    <source>
        <dbReference type="SMART" id="SM00470"/>
    </source>
</evidence>
<evidence type="ECO:0000313" key="3">
    <source>
        <dbReference type="Proteomes" id="UP000686327"/>
    </source>
</evidence>
<keyword evidence="3" id="KW-1185">Reference proteome</keyword>
<reference evidence="3" key="1">
    <citation type="submission" date="2023-07" db="EMBL/GenBank/DDBJ databases">
        <title>Cedecea davisae an AmpC producer and its therapeutic implications.</title>
        <authorList>
            <person name="Notter J."/>
        </authorList>
    </citation>
    <scope>NUCLEOTIDE SEQUENCE [LARGE SCALE GENOMIC DNA]</scope>
    <source>
        <strain evidence="3">1</strain>
    </source>
</reference>
<dbReference type="CDD" id="cd16397">
    <property type="entry name" value="IbrB_like"/>
    <property type="match status" value="1"/>
</dbReference>
<evidence type="ECO:0000313" key="2">
    <source>
        <dbReference type="EMBL" id="MBU4684091.1"/>
    </source>
</evidence>
<dbReference type="RefSeq" id="WP_216376912.1">
    <property type="nucleotide sequence ID" value="NZ_JAGRYT010000038.1"/>
</dbReference>
<feature type="domain" description="ParB-like N-terminal" evidence="1">
    <location>
        <begin position="49"/>
        <end position="146"/>
    </location>
</feature>
<sequence length="209" mass="23175">MTLNELLHELDCLLQSIAGDKGKIAALNAVKQRLHRHSPFKNEPVDCVIWLHASTISANDYNPNTMAPVEKRLLKHSLQTEGFTQPVVVSPLKEKYQLVDGFHRYQLGKNIVQSSGGLTGYLPVTVINPDSQGLPERVAATVRHNRARGKHQIDAMSDVVRDLSRLGWGDGKIGHELGMDADEVLRLKQISGLAELFAGEHFSEAWTVK</sequence>
<accession>A0ABS6DMM6</accession>
<organism evidence="2 3">
    <name type="scientific">Cedecea davisae</name>
    <dbReference type="NCBI Taxonomy" id="158484"/>
    <lineage>
        <taxon>Bacteria</taxon>
        <taxon>Pseudomonadati</taxon>
        <taxon>Pseudomonadota</taxon>
        <taxon>Gammaproteobacteria</taxon>
        <taxon>Enterobacterales</taxon>
        <taxon>Enterobacteriaceae</taxon>
        <taxon>Cedecea</taxon>
    </lineage>
</organism>
<proteinExistence type="predicted"/>
<dbReference type="InterPro" id="IPR003115">
    <property type="entry name" value="ParB_N"/>
</dbReference>
<dbReference type="Proteomes" id="UP000686327">
    <property type="component" value="Unassembled WGS sequence"/>
</dbReference>
<dbReference type="PANTHER" id="PTHR30083:SF1">
    <property type="entry name" value="TRANSCRIPTIONAL REGULATOR"/>
    <property type="match status" value="1"/>
</dbReference>
<dbReference type="SMART" id="SM00470">
    <property type="entry name" value="ParB"/>
    <property type="match status" value="1"/>
</dbReference>
<dbReference type="Pfam" id="PF02195">
    <property type="entry name" value="ParB_N"/>
    <property type="match status" value="1"/>
</dbReference>
<comment type="caution">
    <text evidence="2">The sequence shown here is derived from an EMBL/GenBank/DDBJ whole genome shotgun (WGS) entry which is preliminary data.</text>
</comment>
<dbReference type="EMBL" id="JAGRYU010000035">
    <property type="protein sequence ID" value="MBU4684091.1"/>
    <property type="molecule type" value="Genomic_DNA"/>
</dbReference>
<name>A0ABS6DMM6_9ENTR</name>
<protein>
    <submittedName>
        <fullName evidence="2">ParB-like nuclease domain-containing protein</fullName>
    </submittedName>
</protein>
<dbReference type="PANTHER" id="PTHR30083">
    <property type="entry name" value="TRANSCRIPTIONAL REGULATOR-RELATED"/>
    <property type="match status" value="1"/>
</dbReference>